<proteinExistence type="predicted"/>
<reference evidence="1 2" key="1">
    <citation type="submission" date="2017-05" db="EMBL/GenBank/DDBJ databases">
        <title>Full genome sequence of Pseudorhodoplanes sinuspersici.</title>
        <authorList>
            <person name="Dastgheib S.M.M."/>
            <person name="Shavandi M."/>
            <person name="Tirandaz H."/>
        </authorList>
    </citation>
    <scope>NUCLEOTIDE SEQUENCE [LARGE SCALE GENOMIC DNA]</scope>
    <source>
        <strain evidence="1 2">RIPI110</strain>
    </source>
</reference>
<dbReference type="GO" id="GO:0003824">
    <property type="term" value="F:catalytic activity"/>
    <property type="evidence" value="ECO:0007669"/>
    <property type="project" value="UniProtKB-ARBA"/>
</dbReference>
<dbReference type="KEGG" id="psin:CAK95_01400"/>
<dbReference type="AlphaFoldDB" id="A0A1W6ZKV6"/>
<dbReference type="OrthoDB" id="9795727at2"/>
<gene>
    <name evidence="1" type="ORF">CAK95_01400</name>
</gene>
<dbReference type="InterPro" id="IPR029045">
    <property type="entry name" value="ClpP/crotonase-like_dom_sf"/>
</dbReference>
<dbReference type="CDD" id="cd06558">
    <property type="entry name" value="crotonase-like"/>
    <property type="match status" value="1"/>
</dbReference>
<sequence>MNEGQIRTSLASDGGFEILIDRPETGNVLTPAMTTALGTALRELPESSKFVVLRGEGSDFCAGRVSPMPPAGTVMTTSQIRARVADSVLEFYTVVRDVCVPIIAVVKGRAHGVGCALAGLADIAIADETAEFIIPEMNRDIPPLLVMTALGNRLSRASLARMVYSRDSIDAQQAVAMGLAAEACSSAEAEVVLTKYRQRIAANSRVTLMAVKQFLNLVPESSFAAIKEYAAVANSSAVSERFIDTR</sequence>
<accession>A0A1W6ZKV6</accession>
<dbReference type="RefSeq" id="WP_086086206.1">
    <property type="nucleotide sequence ID" value="NZ_CP021112.1"/>
</dbReference>
<dbReference type="InterPro" id="IPR001753">
    <property type="entry name" value="Enoyl-CoA_hydra/iso"/>
</dbReference>
<evidence type="ECO:0000313" key="1">
    <source>
        <dbReference type="EMBL" id="ARP97885.1"/>
    </source>
</evidence>
<dbReference type="EMBL" id="CP021112">
    <property type="protein sequence ID" value="ARP97885.1"/>
    <property type="molecule type" value="Genomic_DNA"/>
</dbReference>
<dbReference type="Gene3D" id="3.90.226.10">
    <property type="entry name" value="2-enoyl-CoA Hydratase, Chain A, domain 1"/>
    <property type="match status" value="1"/>
</dbReference>
<dbReference type="PANTHER" id="PTHR43459">
    <property type="entry name" value="ENOYL-COA HYDRATASE"/>
    <property type="match status" value="1"/>
</dbReference>
<name>A0A1W6ZKV6_9HYPH</name>
<keyword evidence="2" id="KW-1185">Reference proteome</keyword>
<dbReference type="SUPFAM" id="SSF52096">
    <property type="entry name" value="ClpP/crotonase"/>
    <property type="match status" value="1"/>
</dbReference>
<protein>
    <submittedName>
        <fullName evidence="1">Enoyl-CoA hydratase</fullName>
    </submittedName>
</protein>
<organism evidence="1 2">
    <name type="scientific">Pseudorhodoplanes sinuspersici</name>
    <dbReference type="NCBI Taxonomy" id="1235591"/>
    <lineage>
        <taxon>Bacteria</taxon>
        <taxon>Pseudomonadati</taxon>
        <taxon>Pseudomonadota</taxon>
        <taxon>Alphaproteobacteria</taxon>
        <taxon>Hyphomicrobiales</taxon>
        <taxon>Pseudorhodoplanes</taxon>
    </lineage>
</organism>
<dbReference type="PANTHER" id="PTHR43459:SF1">
    <property type="entry name" value="EG:BACN32G11.4 PROTEIN"/>
    <property type="match status" value="1"/>
</dbReference>
<dbReference type="Proteomes" id="UP000194137">
    <property type="component" value="Chromosome"/>
</dbReference>
<evidence type="ECO:0000313" key="2">
    <source>
        <dbReference type="Proteomes" id="UP000194137"/>
    </source>
</evidence>
<dbReference type="STRING" id="1235591.CAK95_01400"/>
<dbReference type="Pfam" id="PF00378">
    <property type="entry name" value="ECH_1"/>
    <property type="match status" value="1"/>
</dbReference>